<reference evidence="4" key="1">
    <citation type="journal article" date="2019" name="Int. J. Syst. Evol. Microbiol.">
        <title>The Global Catalogue of Microorganisms (GCM) 10K type strain sequencing project: providing services to taxonomists for standard genome sequencing and annotation.</title>
        <authorList>
            <consortium name="The Broad Institute Genomics Platform"/>
            <consortium name="The Broad Institute Genome Sequencing Center for Infectious Disease"/>
            <person name="Wu L."/>
            <person name="Ma J."/>
        </authorList>
    </citation>
    <scope>NUCLEOTIDE SEQUENCE [LARGE SCALE GENOMIC DNA]</scope>
    <source>
        <strain evidence="4">CGMCC 4.7405</strain>
    </source>
</reference>
<comment type="caution">
    <text evidence="3">The sequence shown here is derived from an EMBL/GenBank/DDBJ whole genome shotgun (WGS) entry which is preliminary data.</text>
</comment>
<sequence length="266" mass="27450">MDLDDELRRLFSDDRLDVHSTPDATEAVVRGAERRRRRRSATTTAFALVVLVGAGAALTQLPRSDDTAGDLLPTSTSSASATTTTTAVSTFTSTATVTVDPPPSSSGSSSVKTETGQPTKTTIPAVPAPPQPQAQPGQFGSLKLGMSEADALATGSLIEPSSAADPENRCKAYATKSVPDANAVIISPVRGIVRITVPGYAKTPKGITVGSTVDQVKAAYPNATQSGSTLFAKMAATPAWSYVFETDGSSVTAVLMRLDANDCSTV</sequence>
<feature type="compositionally biased region" description="Low complexity" evidence="1">
    <location>
        <begin position="74"/>
        <end position="115"/>
    </location>
</feature>
<dbReference type="EMBL" id="JBHRZI010000057">
    <property type="protein sequence ID" value="MFC3899188.1"/>
    <property type="molecule type" value="Genomic_DNA"/>
</dbReference>
<proteinExistence type="predicted"/>
<evidence type="ECO:0000313" key="3">
    <source>
        <dbReference type="EMBL" id="MFC3899188.1"/>
    </source>
</evidence>
<protein>
    <submittedName>
        <fullName evidence="3">Uncharacterized protein</fullName>
    </submittedName>
</protein>
<evidence type="ECO:0000313" key="4">
    <source>
        <dbReference type="Proteomes" id="UP001595690"/>
    </source>
</evidence>
<evidence type="ECO:0000256" key="2">
    <source>
        <dbReference type="SAM" id="Phobius"/>
    </source>
</evidence>
<accession>A0ABV8CAQ7</accession>
<organism evidence="3 4">
    <name type="scientific">Lentzea rhizosphaerae</name>
    <dbReference type="NCBI Taxonomy" id="2041025"/>
    <lineage>
        <taxon>Bacteria</taxon>
        <taxon>Bacillati</taxon>
        <taxon>Actinomycetota</taxon>
        <taxon>Actinomycetes</taxon>
        <taxon>Pseudonocardiales</taxon>
        <taxon>Pseudonocardiaceae</taxon>
        <taxon>Lentzea</taxon>
    </lineage>
</organism>
<gene>
    <name evidence="3" type="ORF">ACFOWZ_47650</name>
</gene>
<feature type="transmembrane region" description="Helical" evidence="2">
    <location>
        <begin position="40"/>
        <end position="58"/>
    </location>
</feature>
<feature type="region of interest" description="Disordered" evidence="1">
    <location>
        <begin position="62"/>
        <end position="141"/>
    </location>
</feature>
<name>A0ABV8CAQ7_9PSEU</name>
<evidence type="ECO:0000256" key="1">
    <source>
        <dbReference type="SAM" id="MobiDB-lite"/>
    </source>
</evidence>
<keyword evidence="2" id="KW-0812">Transmembrane</keyword>
<dbReference type="RefSeq" id="WP_382381259.1">
    <property type="nucleotide sequence ID" value="NZ_JBHRZI010000057.1"/>
</dbReference>
<keyword evidence="2" id="KW-1133">Transmembrane helix</keyword>
<keyword evidence="4" id="KW-1185">Reference proteome</keyword>
<keyword evidence="2" id="KW-0472">Membrane</keyword>
<dbReference type="Proteomes" id="UP001595690">
    <property type="component" value="Unassembled WGS sequence"/>
</dbReference>